<evidence type="ECO:0000313" key="2">
    <source>
        <dbReference type="EMBL" id="OGD56953.1"/>
    </source>
</evidence>
<evidence type="ECO:0000313" key="3">
    <source>
        <dbReference type="Proteomes" id="UP000178764"/>
    </source>
</evidence>
<dbReference type="AlphaFoldDB" id="A0A1F5DP84"/>
<name>A0A1F5DP84_9BACT</name>
<evidence type="ECO:0000259" key="1">
    <source>
        <dbReference type="SMART" id="SM00507"/>
    </source>
</evidence>
<feature type="domain" description="HNH nuclease" evidence="1">
    <location>
        <begin position="96"/>
        <end position="148"/>
    </location>
</feature>
<organism evidence="2 3">
    <name type="scientific">Candidatus Berkelbacteria bacterium RBG_13_40_8</name>
    <dbReference type="NCBI Taxonomy" id="1797467"/>
    <lineage>
        <taxon>Bacteria</taxon>
        <taxon>Candidatus Berkelbacteria</taxon>
    </lineage>
</organism>
<dbReference type="InterPro" id="IPR003615">
    <property type="entry name" value="HNH_nuc"/>
</dbReference>
<dbReference type="CDD" id="cd00085">
    <property type="entry name" value="HNHc"/>
    <property type="match status" value="1"/>
</dbReference>
<protein>
    <recommendedName>
        <fullName evidence="1">HNH nuclease domain-containing protein</fullName>
    </recommendedName>
</protein>
<dbReference type="SMART" id="SM00507">
    <property type="entry name" value="HNHc"/>
    <property type="match status" value="1"/>
</dbReference>
<proteinExistence type="predicted"/>
<reference evidence="2 3" key="1">
    <citation type="journal article" date="2016" name="Nat. Commun.">
        <title>Thousands of microbial genomes shed light on interconnected biogeochemical processes in an aquifer system.</title>
        <authorList>
            <person name="Anantharaman K."/>
            <person name="Brown C.T."/>
            <person name="Hug L.A."/>
            <person name="Sharon I."/>
            <person name="Castelle C.J."/>
            <person name="Probst A.J."/>
            <person name="Thomas B.C."/>
            <person name="Singh A."/>
            <person name="Wilkins M.J."/>
            <person name="Karaoz U."/>
            <person name="Brodie E.L."/>
            <person name="Williams K.H."/>
            <person name="Hubbard S.S."/>
            <person name="Banfield J.F."/>
        </authorList>
    </citation>
    <scope>NUCLEOTIDE SEQUENCE [LARGE SCALE GENOMIC DNA]</scope>
</reference>
<accession>A0A1F5DP84</accession>
<comment type="caution">
    <text evidence="2">The sequence shown here is derived from an EMBL/GenBank/DDBJ whole genome shotgun (WGS) entry which is preliminary data.</text>
</comment>
<dbReference type="Proteomes" id="UP000178764">
    <property type="component" value="Unassembled WGS sequence"/>
</dbReference>
<sequence length="153" mass="18301">MPYVKCKICKKDFYAKPRHLKIGWSKYCSISCRTKSQFKGIYLKCDYCGKSIYRSPGELKQSSSKKYFCNRSCHCAWENKNKRNSENSPNWNGGETIYRAIMDRTEVKKECVKCKIKDERLLVVHHKDRNRKNNGIDNLEYLCRNCHYLMHFY</sequence>
<gene>
    <name evidence="2" type="ORF">A2V71_03110</name>
</gene>
<dbReference type="EMBL" id="MEZT01000009">
    <property type="protein sequence ID" value="OGD56953.1"/>
    <property type="molecule type" value="Genomic_DNA"/>
</dbReference>